<reference evidence="2" key="1">
    <citation type="journal article" date="2022" name="Mol. Ecol. Resour.">
        <title>The genomes of chicory, endive, great burdock and yacon provide insights into Asteraceae palaeo-polyploidization history and plant inulin production.</title>
        <authorList>
            <person name="Fan W."/>
            <person name="Wang S."/>
            <person name="Wang H."/>
            <person name="Wang A."/>
            <person name="Jiang F."/>
            <person name="Liu H."/>
            <person name="Zhao H."/>
            <person name="Xu D."/>
            <person name="Zhang Y."/>
        </authorList>
    </citation>
    <scope>NUCLEOTIDE SEQUENCE [LARGE SCALE GENOMIC DNA]</scope>
    <source>
        <strain evidence="2">cv. Yunnan</strain>
    </source>
</reference>
<evidence type="ECO:0000313" key="1">
    <source>
        <dbReference type="EMBL" id="KAI3796457.1"/>
    </source>
</evidence>
<organism evidence="1 2">
    <name type="scientific">Smallanthus sonchifolius</name>
    <dbReference type="NCBI Taxonomy" id="185202"/>
    <lineage>
        <taxon>Eukaryota</taxon>
        <taxon>Viridiplantae</taxon>
        <taxon>Streptophyta</taxon>
        <taxon>Embryophyta</taxon>
        <taxon>Tracheophyta</taxon>
        <taxon>Spermatophyta</taxon>
        <taxon>Magnoliopsida</taxon>
        <taxon>eudicotyledons</taxon>
        <taxon>Gunneridae</taxon>
        <taxon>Pentapetalae</taxon>
        <taxon>asterids</taxon>
        <taxon>campanulids</taxon>
        <taxon>Asterales</taxon>
        <taxon>Asteraceae</taxon>
        <taxon>Asteroideae</taxon>
        <taxon>Heliantheae alliance</taxon>
        <taxon>Millerieae</taxon>
        <taxon>Smallanthus</taxon>
    </lineage>
</organism>
<accession>A0ACB9HLF5</accession>
<sequence length="325" mass="35409">MSGEGKVVCVTGASGYIASWLVKLLLDRGYTVHATVRSLDDPNKTAHLLALDGAKERLFLFEANLTDEGSFDSAVNGCVCVFHTASPVLISADDPQAQLLDPAVKGTLNVLKSSAKVQSIKRVVLTSSITAVLFGSRLLESGVVIDETWFSDPLVCEQKKLWYHLSKTLAEDAAVKFAKENGLELVVINPGYVIGPILQPTLNLTSDGIMSLIKNGKEVFSDGIYRLVDVRDVATAHILAFENPEANGRYCLVGKVVRSLEITKIADKLYPRLEHSDRCKDGKCVEPPYNVSRAKAESIGVNFTPLEISIKDTVESLKEKKLLSF</sequence>
<keyword evidence="2" id="KW-1185">Reference proteome</keyword>
<gene>
    <name evidence="1" type="ORF">L1987_39128</name>
</gene>
<protein>
    <submittedName>
        <fullName evidence="1">Uncharacterized protein</fullName>
    </submittedName>
</protein>
<comment type="caution">
    <text evidence="1">The sequence shown here is derived from an EMBL/GenBank/DDBJ whole genome shotgun (WGS) entry which is preliminary data.</text>
</comment>
<dbReference type="Proteomes" id="UP001056120">
    <property type="component" value="Linkage Group LG12"/>
</dbReference>
<reference evidence="1 2" key="2">
    <citation type="journal article" date="2022" name="Mol. Ecol. Resour.">
        <title>The genomes of chicory, endive, great burdock and yacon provide insights into Asteraceae paleo-polyploidization history and plant inulin production.</title>
        <authorList>
            <person name="Fan W."/>
            <person name="Wang S."/>
            <person name="Wang H."/>
            <person name="Wang A."/>
            <person name="Jiang F."/>
            <person name="Liu H."/>
            <person name="Zhao H."/>
            <person name="Xu D."/>
            <person name="Zhang Y."/>
        </authorList>
    </citation>
    <scope>NUCLEOTIDE SEQUENCE [LARGE SCALE GENOMIC DNA]</scope>
    <source>
        <strain evidence="2">cv. Yunnan</strain>
        <tissue evidence="1">Leaves</tissue>
    </source>
</reference>
<proteinExistence type="predicted"/>
<evidence type="ECO:0000313" key="2">
    <source>
        <dbReference type="Proteomes" id="UP001056120"/>
    </source>
</evidence>
<name>A0ACB9HLF5_9ASTR</name>
<dbReference type="EMBL" id="CM042029">
    <property type="protein sequence ID" value="KAI3796457.1"/>
    <property type="molecule type" value="Genomic_DNA"/>
</dbReference>